<keyword evidence="6 10" id="KW-0443">Lipid metabolism</keyword>
<keyword evidence="4 10" id="KW-0812">Transmembrane</keyword>
<keyword evidence="3 10" id="KW-0808">Transferase</keyword>
<dbReference type="Proteomes" id="UP001320768">
    <property type="component" value="Unassembled WGS sequence"/>
</dbReference>
<keyword evidence="12" id="KW-1185">Reference proteome</keyword>
<dbReference type="InterPro" id="IPR003811">
    <property type="entry name" value="G3P_acylTferase_PlsY"/>
</dbReference>
<evidence type="ECO:0000256" key="6">
    <source>
        <dbReference type="ARBA" id="ARBA00023098"/>
    </source>
</evidence>
<dbReference type="SMART" id="SM01207">
    <property type="entry name" value="G3P_acyltransf"/>
    <property type="match status" value="1"/>
</dbReference>
<evidence type="ECO:0000256" key="9">
    <source>
        <dbReference type="ARBA" id="ARBA00023264"/>
    </source>
</evidence>
<feature type="transmembrane region" description="Helical" evidence="10">
    <location>
        <begin position="137"/>
        <end position="164"/>
    </location>
</feature>
<evidence type="ECO:0000256" key="2">
    <source>
        <dbReference type="ARBA" id="ARBA00022516"/>
    </source>
</evidence>
<evidence type="ECO:0000313" key="11">
    <source>
        <dbReference type="EMBL" id="MCP8351810.1"/>
    </source>
</evidence>
<dbReference type="RefSeq" id="WP_258568923.1">
    <property type="nucleotide sequence ID" value="NZ_JAKUDN010000001.1"/>
</dbReference>
<feature type="transmembrane region" description="Helical" evidence="10">
    <location>
        <begin position="6"/>
        <end position="28"/>
    </location>
</feature>
<keyword evidence="11" id="KW-0012">Acyltransferase</keyword>
<dbReference type="GO" id="GO:0016746">
    <property type="term" value="F:acyltransferase activity"/>
    <property type="evidence" value="ECO:0007669"/>
    <property type="project" value="UniProtKB-KW"/>
</dbReference>
<protein>
    <recommendedName>
        <fullName evidence="10">Glycerol-3-phosphate acyltransferase</fullName>
    </recommendedName>
    <alternativeName>
        <fullName evidence="10">Acyl-PO4 G3P acyltransferase</fullName>
    </alternativeName>
    <alternativeName>
        <fullName evidence="10">Acyl-phosphate--glycerol-3-phosphate acyltransferase</fullName>
    </alternativeName>
    <alternativeName>
        <fullName evidence="10">G3P acyltransferase</fullName>
        <shortName evidence="10">GPAT</shortName>
        <ecNumber evidence="10">2.3.1.275</ecNumber>
    </alternativeName>
    <alternativeName>
        <fullName evidence="10">Lysophosphatidic acid synthase</fullName>
        <shortName evidence="10">LPA synthase</shortName>
    </alternativeName>
</protein>
<dbReference type="Pfam" id="PF02660">
    <property type="entry name" value="G3P_acyltransf"/>
    <property type="match status" value="1"/>
</dbReference>
<organism evidence="11 12">
    <name type="scientific">Candidatus Synchoanobacter obligatus</name>
    <dbReference type="NCBI Taxonomy" id="2919597"/>
    <lineage>
        <taxon>Bacteria</taxon>
        <taxon>Pseudomonadati</taxon>
        <taxon>Pseudomonadota</taxon>
        <taxon>Gammaproteobacteria</taxon>
        <taxon>Candidatus Comchoanobacterales</taxon>
        <taxon>Candidatus Comchoanobacteraceae</taxon>
        <taxon>Candidatus Synchoanobacter</taxon>
    </lineage>
</organism>
<evidence type="ECO:0000313" key="12">
    <source>
        <dbReference type="Proteomes" id="UP001320768"/>
    </source>
</evidence>
<evidence type="ECO:0000256" key="7">
    <source>
        <dbReference type="ARBA" id="ARBA00023136"/>
    </source>
</evidence>
<comment type="function">
    <text evidence="10">Catalyzes the transfer of an acyl group from acyl-phosphate (acyl-PO(4)) to glycerol-3-phosphate (G3P) to form lysophosphatidic acid (LPA). This enzyme utilizes acyl-phosphate as fatty acyl donor, but not acyl-CoA or acyl-ACP.</text>
</comment>
<evidence type="ECO:0000256" key="5">
    <source>
        <dbReference type="ARBA" id="ARBA00022989"/>
    </source>
</evidence>
<keyword evidence="1 10" id="KW-1003">Cell membrane</keyword>
<evidence type="ECO:0000256" key="8">
    <source>
        <dbReference type="ARBA" id="ARBA00023209"/>
    </source>
</evidence>
<dbReference type="PANTHER" id="PTHR30309:SF0">
    <property type="entry name" value="GLYCEROL-3-PHOSPHATE ACYLTRANSFERASE-RELATED"/>
    <property type="match status" value="1"/>
</dbReference>
<comment type="subcellular location">
    <subcellularLocation>
        <location evidence="10">Cell membrane</location>
        <topology evidence="10">Multi-pass membrane protein</topology>
    </subcellularLocation>
</comment>
<evidence type="ECO:0000256" key="4">
    <source>
        <dbReference type="ARBA" id="ARBA00022692"/>
    </source>
</evidence>
<keyword evidence="5 10" id="KW-1133">Transmembrane helix</keyword>
<name>A0ABT1L505_9GAMM</name>
<dbReference type="HAMAP" id="MF_01043">
    <property type="entry name" value="PlsY"/>
    <property type="match status" value="1"/>
</dbReference>
<keyword evidence="7 10" id="KW-0472">Membrane</keyword>
<reference evidence="11 12" key="1">
    <citation type="journal article" date="2022" name="Nat. Microbiol.">
        <title>The microbiome of a bacterivorous marine choanoflagellate contains a resource-demanding obligate bacterial associate.</title>
        <authorList>
            <person name="Needham D.M."/>
            <person name="Poirier C."/>
            <person name="Bachy C."/>
            <person name="George E.E."/>
            <person name="Wilken S."/>
            <person name="Yung C.C.M."/>
            <person name="Limardo A.J."/>
            <person name="Morando M."/>
            <person name="Sudek L."/>
            <person name="Malmstrom R.R."/>
            <person name="Keeling P.J."/>
            <person name="Santoro A.E."/>
            <person name="Worden A.Z."/>
        </authorList>
    </citation>
    <scope>NUCLEOTIDE SEQUENCE [LARGE SCALE GENOMIC DNA]</scope>
    <source>
        <strain evidence="11 12">Comchoano-2</strain>
    </source>
</reference>
<evidence type="ECO:0000256" key="1">
    <source>
        <dbReference type="ARBA" id="ARBA00022475"/>
    </source>
</evidence>
<gene>
    <name evidence="10" type="primary">plsY</name>
    <name evidence="11" type="ORF">MKS91_00675</name>
</gene>
<comment type="catalytic activity">
    <reaction evidence="10">
        <text>an acyl phosphate + sn-glycerol 3-phosphate = a 1-acyl-sn-glycero-3-phosphate + phosphate</text>
        <dbReference type="Rhea" id="RHEA:34075"/>
        <dbReference type="ChEBI" id="CHEBI:43474"/>
        <dbReference type="ChEBI" id="CHEBI:57597"/>
        <dbReference type="ChEBI" id="CHEBI:57970"/>
        <dbReference type="ChEBI" id="CHEBI:59918"/>
        <dbReference type="EC" id="2.3.1.275"/>
    </reaction>
</comment>
<comment type="pathway">
    <text evidence="10">Lipid metabolism; phospholipid metabolism.</text>
</comment>
<accession>A0ABT1L505</accession>
<feature type="transmembrane region" description="Helical" evidence="10">
    <location>
        <begin position="67"/>
        <end position="91"/>
    </location>
</feature>
<sequence>MILHTILQFVLAFFIGSIPFGIIVCEFLKLKTPTSYGSGNIGASNVARQNLAAGALTLLLDASKGGLALLLLAPTDAVLLSVILGHCYSPVLNFNGGKGVATAVGALLVSHTSPAIILMTLWGITFMHKRTPALSSIICSLMMLVYALLIPSYCLAAASALIIIRHKSNIYAYQQS</sequence>
<keyword evidence="9 10" id="KW-1208">Phospholipid metabolism</keyword>
<keyword evidence="2 10" id="KW-0444">Lipid biosynthesis</keyword>
<evidence type="ECO:0000256" key="3">
    <source>
        <dbReference type="ARBA" id="ARBA00022679"/>
    </source>
</evidence>
<comment type="subunit">
    <text evidence="10">Probably interacts with PlsX.</text>
</comment>
<comment type="similarity">
    <text evidence="10">Belongs to the PlsY family.</text>
</comment>
<feature type="transmembrane region" description="Helical" evidence="10">
    <location>
        <begin position="103"/>
        <end position="125"/>
    </location>
</feature>
<dbReference type="EC" id="2.3.1.275" evidence="10"/>
<proteinExistence type="inferred from homology"/>
<evidence type="ECO:0000256" key="10">
    <source>
        <dbReference type="HAMAP-Rule" id="MF_01043"/>
    </source>
</evidence>
<comment type="caution">
    <text evidence="11">The sequence shown here is derived from an EMBL/GenBank/DDBJ whole genome shotgun (WGS) entry which is preliminary data.</text>
</comment>
<dbReference type="PANTHER" id="PTHR30309">
    <property type="entry name" value="INNER MEMBRANE PROTEIN YGIH"/>
    <property type="match status" value="1"/>
</dbReference>
<dbReference type="EMBL" id="JAKUDN010000001">
    <property type="protein sequence ID" value="MCP8351810.1"/>
    <property type="molecule type" value="Genomic_DNA"/>
</dbReference>
<keyword evidence="8 10" id="KW-0594">Phospholipid biosynthesis</keyword>